<evidence type="ECO:0000313" key="2">
    <source>
        <dbReference type="Proteomes" id="UP001239213"/>
    </source>
</evidence>
<evidence type="ECO:0000313" key="1">
    <source>
        <dbReference type="EMBL" id="KAK1467646.1"/>
    </source>
</evidence>
<organism evidence="1 2">
    <name type="scientific">Colletotrichum cuscutae</name>
    <dbReference type="NCBI Taxonomy" id="1209917"/>
    <lineage>
        <taxon>Eukaryota</taxon>
        <taxon>Fungi</taxon>
        <taxon>Dikarya</taxon>
        <taxon>Ascomycota</taxon>
        <taxon>Pezizomycotina</taxon>
        <taxon>Sordariomycetes</taxon>
        <taxon>Hypocreomycetidae</taxon>
        <taxon>Glomerellales</taxon>
        <taxon>Glomerellaceae</taxon>
        <taxon>Colletotrichum</taxon>
        <taxon>Colletotrichum acutatum species complex</taxon>
    </lineage>
</organism>
<comment type="caution">
    <text evidence="1">The sequence shown here is derived from an EMBL/GenBank/DDBJ whole genome shotgun (WGS) entry which is preliminary data.</text>
</comment>
<name>A0AAI9UZD6_9PEZI</name>
<keyword evidence="2" id="KW-1185">Reference proteome</keyword>
<proteinExistence type="predicted"/>
<sequence>MYVDLIIVVEKLDHQARNIGATALDLVVQTLTPSPTLAV</sequence>
<reference evidence="1" key="1">
    <citation type="submission" date="2016-11" db="EMBL/GenBank/DDBJ databases">
        <title>The genome sequence of Colletotrichum cuscutae.</title>
        <authorList>
            <person name="Baroncelli R."/>
        </authorList>
    </citation>
    <scope>NUCLEOTIDE SEQUENCE</scope>
    <source>
        <strain evidence="1">IMI 304802</strain>
    </source>
</reference>
<protein>
    <submittedName>
        <fullName evidence="1">Uncharacterized protein</fullName>
    </submittedName>
</protein>
<dbReference type="EMBL" id="MPDP01000257">
    <property type="protein sequence ID" value="KAK1467646.1"/>
    <property type="molecule type" value="Genomic_DNA"/>
</dbReference>
<gene>
    <name evidence="1" type="ORF">CCUS01_07177</name>
</gene>
<dbReference type="AlphaFoldDB" id="A0AAI9UZD6"/>
<dbReference type="Proteomes" id="UP001239213">
    <property type="component" value="Unassembled WGS sequence"/>
</dbReference>
<accession>A0AAI9UZD6</accession>